<organism evidence="1 2">
    <name type="scientific">Corvus moneduloides</name>
    <name type="common">New Caledonian crow</name>
    <dbReference type="NCBI Taxonomy" id="1196302"/>
    <lineage>
        <taxon>Eukaryota</taxon>
        <taxon>Metazoa</taxon>
        <taxon>Chordata</taxon>
        <taxon>Craniata</taxon>
        <taxon>Vertebrata</taxon>
        <taxon>Euteleostomi</taxon>
        <taxon>Archelosauria</taxon>
        <taxon>Archosauria</taxon>
        <taxon>Dinosauria</taxon>
        <taxon>Saurischia</taxon>
        <taxon>Theropoda</taxon>
        <taxon>Coelurosauria</taxon>
        <taxon>Aves</taxon>
        <taxon>Neognathae</taxon>
        <taxon>Neoaves</taxon>
        <taxon>Telluraves</taxon>
        <taxon>Australaves</taxon>
        <taxon>Passeriformes</taxon>
        <taxon>Corvoidea</taxon>
        <taxon>Corvidae</taxon>
        <taxon>Corvus</taxon>
    </lineage>
</organism>
<sequence>LHFVFISSLDFSYDQYNRRGLSRLWFLNHFKINSVANLEMGKPFHNFNPCHDLHNSNKIHTHMHIYTHMYTCIILLYLLVSNIYLIIDVYSTIGTFFLFFIEVVCQYCEKAGGDSDQELERYVVAMQC</sequence>
<protein>
    <submittedName>
        <fullName evidence="1">Uncharacterized protein</fullName>
    </submittedName>
</protein>
<dbReference type="Proteomes" id="UP000694553">
    <property type="component" value="Unassembled WGS sequence"/>
</dbReference>
<evidence type="ECO:0000313" key="1">
    <source>
        <dbReference type="Ensembl" id="ENSCMUP00000000931.1"/>
    </source>
</evidence>
<reference evidence="1" key="2">
    <citation type="submission" date="2025-08" db="UniProtKB">
        <authorList>
            <consortium name="Ensembl"/>
        </authorList>
    </citation>
    <scope>IDENTIFICATION</scope>
</reference>
<reference evidence="2" key="1">
    <citation type="submission" date="2019-10" db="EMBL/GenBank/DDBJ databases">
        <title>Corvus moneduloides (New Caledonian crow) genome, bCorMon1, primary haplotype.</title>
        <authorList>
            <person name="Rutz C."/>
            <person name="Fungtammasan C."/>
            <person name="Mountcastle J."/>
            <person name="Formenti G."/>
            <person name="Chow W."/>
            <person name="Howe K."/>
            <person name="Steele M.P."/>
            <person name="Fernandes J."/>
            <person name="Gilbert M.T.P."/>
            <person name="Fedrigo O."/>
            <person name="Jarvis E.D."/>
            <person name="Gemmell N."/>
        </authorList>
    </citation>
    <scope>NUCLEOTIDE SEQUENCE [LARGE SCALE GENOMIC DNA]</scope>
</reference>
<proteinExistence type="predicted"/>
<reference evidence="1" key="3">
    <citation type="submission" date="2025-09" db="UniProtKB">
        <authorList>
            <consortium name="Ensembl"/>
        </authorList>
    </citation>
    <scope>IDENTIFICATION</scope>
</reference>
<name>A0A8C3D6F1_CORMO</name>
<dbReference type="AlphaFoldDB" id="A0A8C3D6F1"/>
<evidence type="ECO:0000313" key="2">
    <source>
        <dbReference type="Proteomes" id="UP000694553"/>
    </source>
</evidence>
<dbReference type="Ensembl" id="ENSCMUT00000001006.2">
    <property type="protein sequence ID" value="ENSCMUP00000000931.1"/>
    <property type="gene ID" value="ENSCMUG00000000695.2"/>
</dbReference>
<accession>A0A8C3D6F1</accession>
<keyword evidence="2" id="KW-1185">Reference proteome</keyword>